<organism evidence="7 8">
    <name type="scientific">Dickeya phage RC-2014</name>
    <dbReference type="NCBI Taxonomy" id="1477406"/>
    <lineage>
        <taxon>Viruses</taxon>
        <taxon>Duplodnaviria</taxon>
        <taxon>Heunggongvirae</taxon>
        <taxon>Uroviricota</taxon>
        <taxon>Caudoviricetes</taxon>
        <taxon>Pantevenvirales</taxon>
        <taxon>Ackermannviridae</taxon>
        <taxon>Aglimvirinae</taxon>
        <taxon>Limestonevirus</taxon>
        <taxon>Limestonevirus RC2014</taxon>
    </lineage>
</organism>
<accession>A0A075E0S3</accession>
<evidence type="ECO:0000256" key="3">
    <source>
        <dbReference type="ARBA" id="ARBA00022840"/>
    </source>
</evidence>
<dbReference type="InterPro" id="IPR013765">
    <property type="entry name" value="DNA_recomb/repair_RecA"/>
</dbReference>
<comment type="similarity">
    <text evidence="1">Belongs to the RecA family.</text>
</comment>
<keyword evidence="2" id="KW-0547">Nucleotide-binding</keyword>
<dbReference type="KEGG" id="vg:22113410"/>
<feature type="domain" description="Recombination and repair protein UVSX-like C-terminal" evidence="6">
    <location>
        <begin position="273"/>
        <end position="332"/>
    </location>
</feature>
<dbReference type="SUPFAM" id="SSF52540">
    <property type="entry name" value="P-loop containing nucleoside triphosphate hydrolases"/>
    <property type="match status" value="1"/>
</dbReference>
<dbReference type="InterPro" id="IPR049047">
    <property type="entry name" value="T4_UVSX-like_C"/>
</dbReference>
<evidence type="ECO:0000313" key="8">
    <source>
        <dbReference type="Proteomes" id="UP000028741"/>
    </source>
</evidence>
<dbReference type="PANTHER" id="PTHR45900:SF1">
    <property type="entry name" value="MITOCHONDRIAL DNA REPAIR PROTEIN RECA HOMOLOG-RELATED"/>
    <property type="match status" value="1"/>
</dbReference>
<dbReference type="InterPro" id="IPR027417">
    <property type="entry name" value="P-loop_NTPase"/>
</dbReference>
<evidence type="ECO:0000259" key="5">
    <source>
        <dbReference type="Pfam" id="PF00154"/>
    </source>
</evidence>
<evidence type="ECO:0000256" key="2">
    <source>
        <dbReference type="ARBA" id="ARBA00022741"/>
    </source>
</evidence>
<dbReference type="GO" id="GO:0006310">
    <property type="term" value="P:DNA recombination"/>
    <property type="evidence" value="ECO:0007669"/>
    <property type="project" value="UniProtKB-KW"/>
</dbReference>
<dbReference type="GeneID" id="22113410"/>
<evidence type="ECO:0000259" key="6">
    <source>
        <dbReference type="Pfam" id="PF21134"/>
    </source>
</evidence>
<dbReference type="GO" id="GO:0005524">
    <property type="term" value="F:ATP binding"/>
    <property type="evidence" value="ECO:0007669"/>
    <property type="project" value="UniProtKB-KW"/>
</dbReference>
<keyword evidence="8" id="KW-1185">Reference proteome</keyword>
<name>A0A075E0S3_9CAUD</name>
<dbReference type="GO" id="GO:0003697">
    <property type="term" value="F:single-stranded DNA binding"/>
    <property type="evidence" value="ECO:0007669"/>
    <property type="project" value="InterPro"/>
</dbReference>
<dbReference type="Gene3D" id="3.40.50.300">
    <property type="entry name" value="P-loop containing nucleotide triphosphate hydrolases"/>
    <property type="match status" value="1"/>
</dbReference>
<evidence type="ECO:0000256" key="4">
    <source>
        <dbReference type="ARBA" id="ARBA00023172"/>
    </source>
</evidence>
<gene>
    <name evidence="7" type="ORF">DA66_0008</name>
</gene>
<evidence type="ECO:0000313" key="7">
    <source>
        <dbReference type="EMBL" id="AHZ60211.1"/>
    </source>
</evidence>
<dbReference type="EMBL" id="KJ716335">
    <property type="protein sequence ID" value="AHZ60211.1"/>
    <property type="molecule type" value="Genomic_DNA"/>
</dbReference>
<reference evidence="7 8" key="1">
    <citation type="journal article" date="2014" name="Arch. Virol.">
        <title>Complete genome sequence of a broad-host-range lytic Dickeya spp. bacteriophage ?D5.</title>
        <authorList>
            <person name="Czajkowski R."/>
            <person name="Ozymko Z."/>
            <person name="Zwirowski S."/>
            <person name="Lojkowska E."/>
        </authorList>
    </citation>
    <scope>NUCLEOTIDE SEQUENCE [LARGE SCALE GENOMIC DNA]</scope>
</reference>
<evidence type="ECO:0000256" key="1">
    <source>
        <dbReference type="ARBA" id="ARBA00009391"/>
    </source>
</evidence>
<proteinExistence type="inferred from homology"/>
<dbReference type="RefSeq" id="YP_009102848.1">
    <property type="nucleotide sequence ID" value="NC_025452.1"/>
</dbReference>
<keyword evidence="4" id="KW-0233">DNA recombination</keyword>
<dbReference type="GO" id="GO:0006281">
    <property type="term" value="P:DNA repair"/>
    <property type="evidence" value="ECO:0007669"/>
    <property type="project" value="InterPro"/>
</dbReference>
<keyword evidence="3" id="KW-0067">ATP-binding</keyword>
<dbReference type="Pfam" id="PF21134">
    <property type="entry name" value="T4_UVSX_C"/>
    <property type="match status" value="1"/>
</dbReference>
<sequence length="361" mass="40662">MASSLMDRMLKVAKKHDDQASVLSQSDALEPSIICSTGIPLIDIAWSGRVDGGLISGIKMMVGDSRTFKTMFGLVDVKAYMNQFPDAICVFADSEKGANADYWTSMGIDMDRVLYVPIDNVEQTKIRLLQILQEVKKGDKVIVFIDSISQLPSTKEVEDAIAGKDTQDMTRARALNSFWRVITPEINSKDLVLVWINSYYDEIGNVYAEPNIKGGKQGFLSSNLIWFITRSQVKEDKDLLGWNFNIGIMKGRHVKEKAKLPVTVLYEGGIDRWSGLLEIARALGYVDMPSSGWYVRTAKGGFDPEKEKKYQKRQMDDDFWYPLMENVDFADDVKKMFGVSNGTIMPANMLEQMDHVINTSE</sequence>
<dbReference type="PANTHER" id="PTHR45900">
    <property type="entry name" value="RECA"/>
    <property type="match status" value="1"/>
</dbReference>
<dbReference type="Pfam" id="PF00154">
    <property type="entry name" value="RecA_N"/>
    <property type="match status" value="1"/>
</dbReference>
<dbReference type="Proteomes" id="UP000028741">
    <property type="component" value="Segment"/>
</dbReference>
<dbReference type="InterPro" id="IPR049428">
    <property type="entry name" value="RecA-like_N"/>
</dbReference>
<protein>
    <submittedName>
        <fullName evidence="7">RecA bacterial DNA recombination family protein</fullName>
    </submittedName>
</protein>
<feature type="domain" description="RecA-like N-terminal" evidence="5">
    <location>
        <begin position="19"/>
        <end position="270"/>
    </location>
</feature>